<dbReference type="InterPro" id="IPR043162">
    <property type="entry name" value="DOCK_C_lobe_C"/>
</dbReference>
<dbReference type="PROSITE" id="PS50004">
    <property type="entry name" value="C2"/>
    <property type="match status" value="1"/>
</dbReference>
<organism evidence="8 9">
    <name type="scientific">Cyprinus carpio carpio</name>
    <dbReference type="NCBI Taxonomy" id="630221"/>
    <lineage>
        <taxon>Eukaryota</taxon>
        <taxon>Metazoa</taxon>
        <taxon>Chordata</taxon>
        <taxon>Craniata</taxon>
        <taxon>Vertebrata</taxon>
        <taxon>Euteleostomi</taxon>
        <taxon>Actinopterygii</taxon>
        <taxon>Neopterygii</taxon>
        <taxon>Teleostei</taxon>
        <taxon>Ostariophysi</taxon>
        <taxon>Cypriniformes</taxon>
        <taxon>Cyprinidae</taxon>
        <taxon>Cyprininae</taxon>
        <taxon>Cyprinus</taxon>
    </lineage>
</organism>
<evidence type="ECO:0000313" key="8">
    <source>
        <dbReference type="Ensembl" id="ENSCCRP00000088368.2"/>
    </source>
</evidence>
<evidence type="ECO:0000256" key="2">
    <source>
        <dbReference type="ARBA" id="ARBA00022490"/>
    </source>
</evidence>
<dbReference type="Pfam" id="PF23554">
    <property type="entry name" value="TPR_DOCK"/>
    <property type="match status" value="1"/>
</dbReference>
<proteinExistence type="inferred from homology"/>
<evidence type="ECO:0000256" key="1">
    <source>
        <dbReference type="ARBA" id="ARBA00004496"/>
    </source>
</evidence>
<comment type="similarity">
    <text evidence="4">Belongs to the DOCK family.</text>
</comment>
<dbReference type="InterPro" id="IPR056372">
    <property type="entry name" value="TPR_DOCK"/>
</dbReference>
<reference evidence="8" key="1">
    <citation type="submission" date="2025-08" db="UniProtKB">
        <authorList>
            <consortium name="Ensembl"/>
        </authorList>
    </citation>
    <scope>IDENTIFICATION</scope>
</reference>
<comment type="subcellular location">
    <subcellularLocation>
        <location evidence="1">Cytoplasm</location>
    </subcellularLocation>
</comment>
<dbReference type="Pfam" id="PF16172">
    <property type="entry name" value="DOCK_N"/>
    <property type="match status" value="2"/>
</dbReference>
<reference evidence="8" key="2">
    <citation type="submission" date="2025-09" db="UniProtKB">
        <authorList>
            <consortium name="Ensembl"/>
        </authorList>
    </citation>
    <scope>IDENTIFICATION</scope>
</reference>
<dbReference type="Gene3D" id="1.20.1270.350">
    <property type="entry name" value="Dedicator of cytokinesis N-terminal subdomain"/>
    <property type="match status" value="1"/>
</dbReference>
<dbReference type="GO" id="GO:0005085">
    <property type="term" value="F:guanyl-nucleotide exchange factor activity"/>
    <property type="evidence" value="ECO:0007669"/>
    <property type="project" value="InterPro"/>
</dbReference>
<sequence length="1541" mass="178845">MSQCYSSGSCEVTALHPGLVQMCVCVIVCLCVLPCRQFETVIPTEDSVITEITMTLRDWGSMWKQLYMRNEGDLFHRLWHVMNEILELRQQVLVGHLTHDRLSDIKQHITARLDWGNEQLGLDLVPRRDFGMVDPDEISITELYRLVGSHTFTLTLTREAPPQASMHHLFLQMKSMMSSNLGEELEVFYSIYDSREMRPISERFFVRLNKQGLPKSPEKTERQCTLFVVSMDFFGVHQGRVLGPFSFKKSVSNTQYKRPYGCAVISVADLLTADFKDDHLLKIYSCNAESEWYQIHDSIIRKVSSRYSHIGSNTGLNVSLQLLHGDMEQIRKDYMRLFTRNVSITKRLGFSDIIIPGEIRNDLYVTLERGEFEKGGKSVARNVEVTVYLLGGDGQLLKGLVCCGSGEPGVDEHRSFVLYHSNSPRWAEQIKLPIPLEMFHGTHLRFELRHCSTKEKGEKKLFGFSFVPLMQDDGRPLPDGTHELIVHKCEETADLQDPARYLKLPFSKASLQPGNNQTIKNSKESFWIQSSLCSTKLTQNGDMLDLLKWRVQPERIIDCLSKLKDIDGTEIVKFLHDTLDTLFGILDESPQRYGLKVFDCLVHVINLLQDSKFQLFKPVMDNYIENHFAGALSYRDLIRVLKWYVDRIIDAEHQEQIQQVLKASEYLFKYIVQSRRLYAAATGGQNEEEFRCSVHELFKSIHLFLSHESKGISPITHTQAVFLRSFPTVCCELLKIFSMREVANLARDTLSSLPALTHTDCPLQAVKLQCMAKTVESPLYVNPESRCVLLPVVLRLLHTHLQEQRELVLCANILTSMLTLNTPVTVSLKCGVSEEVNLVMESLSGVLLRTVLEVTNRPQPATTSLRLQYQDVTGEFVACLLTLLRQLKDKEYQQLLSRFPTKEELTSFLLQLFTVFRILIRPDMFPKDWTVMRLVANKYGDMRVMIGCEIFSMWQHLGDYKLNLIPTLIGPFMEVTLVPQLDLRNVLIPIFHDMMDCEQRRSGNFKQVEAKLIDKLDGLMSEGKGDETYRELFNNIIPLFGPYPSLLKKIERETWRESGVSHIATVTRLMERLLDYRKKHVLLTLSLSFQNFYKTELNKEEMYIRYIHKLYELHLKAQNYTEASYTLLLYDELLEWTERPLREFLTYPMQSEWQRKECLHLTIIHNFDRGKCWENCIILCRELANQYEAYYDYRNLSKMRMMEASFYDKIMNQQRLEPEFFRVGFYGKKFPFFLRNKEFVCRGNDYERLEAFQQRMLSEFPHAIAMQHANLPDQTIHQADAQYLQIYAVSPVPENQDVLQRDGVPNNIKSFYKVNHIWRFRYDRPFHKGTKDKENEFKSLWVERTTLTLAQSLPGISRWFEVEKRELVEMSPLENASEVIENKTLQLRTLIAQCQMRQMLNINPLTMCLNGVIDAAVNGGLARYQEAFFAKDYIANHPEDGEKITRLRELMFEQAHILEFGLAVHEKFVPQDMKPLHKKLVDQFHVMRSSLGIQPQEFPAYVRVSPLHFANGSPRTCRTPVPNAISPEGGRIVARRRFVSS</sequence>
<dbReference type="GO" id="GO:0005737">
    <property type="term" value="C:cytoplasm"/>
    <property type="evidence" value="ECO:0007669"/>
    <property type="project" value="UniProtKB-SubCell"/>
</dbReference>
<dbReference type="InterPro" id="IPR026791">
    <property type="entry name" value="DOCK"/>
</dbReference>
<dbReference type="Pfam" id="PF20421">
    <property type="entry name" value="DHR-2_Lobe_C"/>
    <property type="match status" value="1"/>
</dbReference>
<dbReference type="InterPro" id="IPR046770">
    <property type="entry name" value="DOCKER_Lobe_B"/>
</dbReference>
<dbReference type="PROSITE" id="PS51651">
    <property type="entry name" value="DOCKER"/>
    <property type="match status" value="1"/>
</dbReference>
<dbReference type="PANTHER" id="PTHR45653">
    <property type="entry name" value="DEDICATOR OF CYTOKINESIS"/>
    <property type="match status" value="1"/>
</dbReference>
<dbReference type="Proteomes" id="UP001108240">
    <property type="component" value="Unplaced"/>
</dbReference>
<name>A0A8C1I0L3_CYPCA</name>
<dbReference type="Gene3D" id="1.20.58.740">
    <property type="match status" value="1"/>
</dbReference>
<dbReference type="PROSITE" id="PS51650">
    <property type="entry name" value="C2_DOCK"/>
    <property type="match status" value="1"/>
</dbReference>
<dbReference type="Gene3D" id="2.60.40.150">
    <property type="entry name" value="C2 domain"/>
    <property type="match status" value="1"/>
</dbReference>
<dbReference type="GO" id="GO:0060326">
    <property type="term" value="P:cell chemotaxis"/>
    <property type="evidence" value="ECO:0007669"/>
    <property type="project" value="TreeGrafter"/>
</dbReference>
<feature type="domain" description="C2 DOCK-type" evidence="6">
    <location>
        <begin position="360"/>
        <end position="533"/>
    </location>
</feature>
<feature type="domain" description="C2" evidence="5">
    <location>
        <begin position="344"/>
        <end position="482"/>
    </location>
</feature>
<keyword evidence="9" id="KW-1185">Reference proteome</keyword>
<dbReference type="GeneTree" id="ENSGT00940000155659"/>
<dbReference type="InterPro" id="IPR027357">
    <property type="entry name" value="DOCKER_dom"/>
</dbReference>
<dbReference type="Ensembl" id="ENSCCRT00000095991.2">
    <property type="protein sequence ID" value="ENSCCRP00000088368.2"/>
    <property type="gene ID" value="ENSCCRG00000048059.2"/>
</dbReference>
<dbReference type="InterPro" id="IPR035892">
    <property type="entry name" value="C2_domain_sf"/>
</dbReference>
<evidence type="ECO:0000259" key="6">
    <source>
        <dbReference type="PROSITE" id="PS51650"/>
    </source>
</evidence>
<evidence type="ECO:0000256" key="4">
    <source>
        <dbReference type="PROSITE-ProRule" id="PRU00983"/>
    </source>
</evidence>
<evidence type="ECO:0000259" key="5">
    <source>
        <dbReference type="PROSITE" id="PS50004"/>
    </source>
</evidence>
<dbReference type="InterPro" id="IPR042455">
    <property type="entry name" value="DOCK_N_sub1"/>
</dbReference>
<dbReference type="GO" id="GO:0005886">
    <property type="term" value="C:plasma membrane"/>
    <property type="evidence" value="ECO:0007669"/>
    <property type="project" value="TreeGrafter"/>
</dbReference>
<dbReference type="Pfam" id="PF14429">
    <property type="entry name" value="DOCK-C2"/>
    <property type="match status" value="1"/>
</dbReference>
<keyword evidence="3" id="KW-0597">Phosphoprotein</keyword>
<evidence type="ECO:0000313" key="9">
    <source>
        <dbReference type="Proteomes" id="UP001108240"/>
    </source>
</evidence>
<protein>
    <submittedName>
        <fullName evidence="8">Dedicator of cytokinesis 4</fullName>
    </submittedName>
</protein>
<evidence type="ECO:0000256" key="3">
    <source>
        <dbReference type="ARBA" id="ARBA00022553"/>
    </source>
</evidence>
<dbReference type="InterPro" id="IPR043161">
    <property type="entry name" value="DOCK_C_lobe_A"/>
</dbReference>
<dbReference type="InterPro" id="IPR046773">
    <property type="entry name" value="DOCKER_Lobe_C"/>
</dbReference>
<dbReference type="Gene3D" id="1.25.40.410">
    <property type="match status" value="1"/>
</dbReference>
<feature type="domain" description="DOCKER" evidence="7">
    <location>
        <begin position="1094"/>
        <end position="1500"/>
    </location>
</feature>
<dbReference type="PANTHER" id="PTHR45653:SF7">
    <property type="entry name" value="DEDICATOR OF CYTOKINESIS PROTEIN 4"/>
    <property type="match status" value="1"/>
</dbReference>
<accession>A0A8C1I0L3</accession>
<dbReference type="InterPro" id="IPR032376">
    <property type="entry name" value="DOCK_N"/>
</dbReference>
<dbReference type="FunFam" id="1.25.40.410:FF:000003">
    <property type="entry name" value="Dedicator of cytokinesis protein 4"/>
    <property type="match status" value="1"/>
</dbReference>
<dbReference type="FunFam" id="1.20.1270.350:FF:000001">
    <property type="entry name" value="dedicator of cytokinesis protein 4"/>
    <property type="match status" value="1"/>
</dbReference>
<dbReference type="Pfam" id="PF20422">
    <property type="entry name" value="DHR-2_Lobe_B"/>
    <property type="match status" value="1"/>
</dbReference>
<dbReference type="GO" id="GO:0031267">
    <property type="term" value="F:small GTPase binding"/>
    <property type="evidence" value="ECO:0007669"/>
    <property type="project" value="TreeGrafter"/>
</dbReference>
<evidence type="ECO:0000259" key="7">
    <source>
        <dbReference type="PROSITE" id="PS51651"/>
    </source>
</evidence>
<keyword evidence="2" id="KW-0963">Cytoplasm</keyword>
<dbReference type="FunFam" id="2.60.40.150:FF:000045">
    <property type="entry name" value="Dedicator of cytokinesis protein 4"/>
    <property type="match status" value="1"/>
</dbReference>
<dbReference type="InterPro" id="IPR000008">
    <property type="entry name" value="C2_dom"/>
</dbReference>
<dbReference type="InterPro" id="IPR027007">
    <property type="entry name" value="C2_DOCK-type_domain"/>
</dbReference>
<dbReference type="GO" id="GO:0007264">
    <property type="term" value="P:small GTPase-mediated signal transduction"/>
    <property type="evidence" value="ECO:0007669"/>
    <property type="project" value="InterPro"/>
</dbReference>